<dbReference type="InterPro" id="IPR044492">
    <property type="entry name" value="P_typ_ATPase_HD_dom"/>
</dbReference>
<dbReference type="Proteomes" id="UP000178493">
    <property type="component" value="Unassembled WGS sequence"/>
</dbReference>
<dbReference type="Pfam" id="PF13246">
    <property type="entry name" value="Cation_ATPase"/>
    <property type="match status" value="1"/>
</dbReference>
<dbReference type="InterPro" id="IPR001757">
    <property type="entry name" value="P_typ_ATPase"/>
</dbReference>
<dbReference type="Pfam" id="PF00689">
    <property type="entry name" value="Cation_ATPase_C"/>
    <property type="match status" value="1"/>
</dbReference>
<evidence type="ECO:0000256" key="2">
    <source>
        <dbReference type="ARBA" id="ARBA00022553"/>
    </source>
</evidence>
<dbReference type="Gene3D" id="1.20.1110.10">
    <property type="entry name" value="Calcium-transporting ATPase, transmembrane domain"/>
    <property type="match status" value="1"/>
</dbReference>
<keyword evidence="9 10" id="KW-0472">Membrane</keyword>
<accession>A0A1G1W417</accession>
<feature type="transmembrane region" description="Helical" evidence="10">
    <location>
        <begin position="286"/>
        <end position="315"/>
    </location>
</feature>
<dbReference type="EMBL" id="MHCO01000052">
    <property type="protein sequence ID" value="OGY22354.1"/>
    <property type="molecule type" value="Genomic_DNA"/>
</dbReference>
<dbReference type="Pfam" id="PF00690">
    <property type="entry name" value="Cation_ATPase_N"/>
    <property type="match status" value="1"/>
</dbReference>
<dbReference type="PROSITE" id="PS00154">
    <property type="entry name" value="ATPASE_E1_E2"/>
    <property type="match status" value="1"/>
</dbReference>
<feature type="domain" description="Cation-transporting P-type ATPase N-terminal" evidence="11">
    <location>
        <begin position="6"/>
        <end position="79"/>
    </location>
</feature>
<feature type="transmembrane region" description="Helical" evidence="10">
    <location>
        <begin position="721"/>
        <end position="745"/>
    </location>
</feature>
<dbReference type="PRINTS" id="PR00120">
    <property type="entry name" value="HATPASE"/>
</dbReference>
<gene>
    <name evidence="12" type="ORF">A2126_04000</name>
</gene>
<evidence type="ECO:0000259" key="11">
    <source>
        <dbReference type="SMART" id="SM00831"/>
    </source>
</evidence>
<keyword evidence="8 10" id="KW-1133">Transmembrane helix</keyword>
<comment type="caution">
    <text evidence="12">The sequence shown here is derived from an EMBL/GenBank/DDBJ whole genome shotgun (WGS) entry which is preliminary data.</text>
</comment>
<keyword evidence="3 10" id="KW-0812">Transmembrane</keyword>
<keyword evidence="6" id="KW-0460">Magnesium</keyword>
<comment type="subcellular location">
    <subcellularLocation>
        <location evidence="1">Endomembrane system</location>
        <topology evidence="1">Multi-pass membrane protein</topology>
    </subcellularLocation>
</comment>
<dbReference type="InterPro" id="IPR023214">
    <property type="entry name" value="HAD_sf"/>
</dbReference>
<evidence type="ECO:0000256" key="6">
    <source>
        <dbReference type="ARBA" id="ARBA00022842"/>
    </source>
</evidence>
<dbReference type="SUPFAM" id="SSF81665">
    <property type="entry name" value="Calcium ATPase, transmembrane domain M"/>
    <property type="match status" value="1"/>
</dbReference>
<dbReference type="Pfam" id="PF00122">
    <property type="entry name" value="E1-E2_ATPase"/>
    <property type="match status" value="1"/>
</dbReference>
<feature type="transmembrane region" description="Helical" evidence="10">
    <location>
        <begin position="88"/>
        <end position="107"/>
    </location>
</feature>
<evidence type="ECO:0000256" key="9">
    <source>
        <dbReference type="ARBA" id="ARBA00023136"/>
    </source>
</evidence>
<dbReference type="GO" id="GO:0016887">
    <property type="term" value="F:ATP hydrolysis activity"/>
    <property type="evidence" value="ECO:0007669"/>
    <property type="project" value="InterPro"/>
</dbReference>
<dbReference type="InterPro" id="IPR059000">
    <property type="entry name" value="ATPase_P-type_domA"/>
</dbReference>
<sequence length="901" mass="97872">MNQDQPIYSLIKEDLIRRFGTAEKGLTEDEASLRLAEYGFNKLSEKKQVSGLAIFFSQFKSILVLILIAAAVLTFAVYLFGGQERSDLIESCLILAIVLLMATLGFIQEYRAEQAIEALKKLLAYKAKVLREGKEHLIDTAYLVPGDVVILEEGLRVPADIRLVQVAALQTNEASLTGESSSVVKQAEPISGLLEIADQNNMVFSGTVVVSGRGVGVVVATGDNTEIGNIAELVATARKEEAPIQKRLDKLGKILGLGTIVVSAFVFIFIVFFAQGYSDLSLNQRLLHSFIAAVALAVAAIPEGLPAVVTISLAFGTSRMLKRKTLVRRLASMETLGSVDVICTDKTGTLTTGDMTVLQIYFDGSVYNLSGVGHALSGDFLLGKEKVDPRGLALILKSGLACNNAVFDSESGKIIGDPTQVALIVSAFKGGVKEPGQRVHEIPFSSERKIASVVVEENGNKVVYTTGAPEVVLAKCSSIIKDGVASPLEEEDKRKILKTNHTMASSALRVLGFAYKEMPNIENDRIEQGLTFLGLQAMSDPPREKVKELITIVKESGIRVIMITGDHLATAKAVASDIGLGGQAVTGAELDAMQKSDFTERVEEIDIYARVNPEHKLRIIEALKSHGHLVAMTGDGVNDAPALKRADIGISMGITGTDVAKEASDIVLLDDHFGTIVAAIEEGRGIFDNIRKFVDYLISCNVGEVLVVFFGLLIFKDIPLTAVMLLWINIITDGLPAVALGLDPVEKGILRYSPKKFQGQIIDRRVWAEIAIFSILLTIATLVLFFLNWPEGLAMARASVFMAIIVFEIVRIANIRGRYNISWNQNIWLLGAIGLSILFQMAIVYLPPFSSLFGVSPIHLLDWVYIIIVSAVLFFILKLTDQILDHFSAFASIKPINKRSV</sequence>
<dbReference type="Gene3D" id="2.70.150.10">
    <property type="entry name" value="Calcium-transporting ATPase, cytoplasmic transduction domain A"/>
    <property type="match status" value="1"/>
</dbReference>
<dbReference type="InterPro" id="IPR006068">
    <property type="entry name" value="ATPase_P-typ_cation-transptr_C"/>
</dbReference>
<dbReference type="Gene3D" id="3.40.1110.10">
    <property type="entry name" value="Calcium-transporting ATPase, cytoplasmic domain N"/>
    <property type="match status" value="1"/>
</dbReference>
<feature type="transmembrane region" description="Helical" evidence="10">
    <location>
        <begin position="793"/>
        <end position="814"/>
    </location>
</feature>
<dbReference type="AlphaFoldDB" id="A0A1G1W417"/>
<evidence type="ECO:0000256" key="4">
    <source>
        <dbReference type="ARBA" id="ARBA00022741"/>
    </source>
</evidence>
<protein>
    <recommendedName>
        <fullName evidence="11">Cation-transporting P-type ATPase N-terminal domain-containing protein</fullName>
    </recommendedName>
</protein>
<feature type="transmembrane region" description="Helical" evidence="10">
    <location>
        <begin position="62"/>
        <end position="82"/>
    </location>
</feature>
<dbReference type="PANTHER" id="PTHR42861">
    <property type="entry name" value="CALCIUM-TRANSPORTING ATPASE"/>
    <property type="match status" value="1"/>
</dbReference>
<dbReference type="SFLD" id="SFLDG00002">
    <property type="entry name" value="C1.7:_P-type_atpase_like"/>
    <property type="match status" value="1"/>
</dbReference>
<reference evidence="12 13" key="1">
    <citation type="journal article" date="2016" name="Nat. Commun.">
        <title>Thousands of microbial genomes shed light on interconnected biogeochemical processes in an aquifer system.</title>
        <authorList>
            <person name="Anantharaman K."/>
            <person name="Brown C.T."/>
            <person name="Hug L.A."/>
            <person name="Sharon I."/>
            <person name="Castelle C.J."/>
            <person name="Probst A.J."/>
            <person name="Thomas B.C."/>
            <person name="Singh A."/>
            <person name="Wilkins M.J."/>
            <person name="Karaoz U."/>
            <person name="Brodie E.L."/>
            <person name="Williams K.H."/>
            <person name="Hubbard S.S."/>
            <person name="Banfield J.F."/>
        </authorList>
    </citation>
    <scope>NUCLEOTIDE SEQUENCE [LARGE SCALE GENOMIC DNA]</scope>
</reference>
<dbReference type="InterPro" id="IPR036412">
    <property type="entry name" value="HAD-like_sf"/>
</dbReference>
<dbReference type="Gene3D" id="3.40.50.1000">
    <property type="entry name" value="HAD superfamily/HAD-like"/>
    <property type="match status" value="1"/>
</dbReference>
<dbReference type="FunFam" id="2.70.150.10:FF:000160">
    <property type="entry name" value="Sarcoplasmic/endoplasmic reticulum calcium ATPase 1"/>
    <property type="match status" value="1"/>
</dbReference>
<dbReference type="PRINTS" id="PR00119">
    <property type="entry name" value="CATATPASE"/>
</dbReference>
<feature type="transmembrane region" description="Helical" evidence="10">
    <location>
        <begin position="254"/>
        <end position="274"/>
    </location>
</feature>
<name>A0A1G1W417_9BACT</name>
<dbReference type="InterPro" id="IPR004014">
    <property type="entry name" value="ATPase_P-typ_cation-transptr_N"/>
</dbReference>
<feature type="transmembrane region" description="Helical" evidence="10">
    <location>
        <begin position="826"/>
        <end position="846"/>
    </location>
</feature>
<dbReference type="SUPFAM" id="SSF81660">
    <property type="entry name" value="Metal cation-transporting ATPase, ATP-binding domain N"/>
    <property type="match status" value="1"/>
</dbReference>
<keyword evidence="4" id="KW-0547">Nucleotide-binding</keyword>
<keyword evidence="7" id="KW-1278">Translocase</keyword>
<evidence type="ECO:0000256" key="8">
    <source>
        <dbReference type="ARBA" id="ARBA00022989"/>
    </source>
</evidence>
<dbReference type="InterPro" id="IPR008250">
    <property type="entry name" value="ATPase_P-typ_transduc_dom_A_sf"/>
</dbReference>
<proteinExistence type="predicted"/>
<dbReference type="InterPro" id="IPR023299">
    <property type="entry name" value="ATPase_P-typ_cyto_dom_N"/>
</dbReference>
<evidence type="ECO:0000256" key="1">
    <source>
        <dbReference type="ARBA" id="ARBA00004127"/>
    </source>
</evidence>
<evidence type="ECO:0000313" key="13">
    <source>
        <dbReference type="Proteomes" id="UP000178493"/>
    </source>
</evidence>
<dbReference type="NCBIfam" id="TIGR01494">
    <property type="entry name" value="ATPase_P-type"/>
    <property type="match status" value="2"/>
</dbReference>
<dbReference type="SUPFAM" id="SSF81653">
    <property type="entry name" value="Calcium ATPase, transduction domain A"/>
    <property type="match status" value="1"/>
</dbReference>
<dbReference type="GO" id="GO:0016020">
    <property type="term" value="C:membrane"/>
    <property type="evidence" value="ECO:0007669"/>
    <property type="project" value="InterPro"/>
</dbReference>
<feature type="transmembrane region" description="Helical" evidence="10">
    <location>
        <begin position="858"/>
        <end position="877"/>
    </location>
</feature>
<dbReference type="SMART" id="SM00831">
    <property type="entry name" value="Cation_ATPase_N"/>
    <property type="match status" value="1"/>
</dbReference>
<dbReference type="GO" id="GO:0012505">
    <property type="term" value="C:endomembrane system"/>
    <property type="evidence" value="ECO:0007669"/>
    <property type="project" value="UniProtKB-SubCell"/>
</dbReference>
<feature type="transmembrane region" description="Helical" evidence="10">
    <location>
        <begin position="693"/>
        <end position="715"/>
    </location>
</feature>
<dbReference type="GO" id="GO:0005524">
    <property type="term" value="F:ATP binding"/>
    <property type="evidence" value="ECO:0007669"/>
    <property type="project" value="UniProtKB-KW"/>
</dbReference>
<evidence type="ECO:0000256" key="5">
    <source>
        <dbReference type="ARBA" id="ARBA00022840"/>
    </source>
</evidence>
<evidence type="ECO:0000256" key="10">
    <source>
        <dbReference type="SAM" id="Phobius"/>
    </source>
</evidence>
<dbReference type="SFLD" id="SFLDS00003">
    <property type="entry name" value="Haloacid_Dehalogenase"/>
    <property type="match status" value="1"/>
</dbReference>
<evidence type="ECO:0000256" key="3">
    <source>
        <dbReference type="ARBA" id="ARBA00022692"/>
    </source>
</evidence>
<dbReference type="SUPFAM" id="SSF56784">
    <property type="entry name" value="HAD-like"/>
    <property type="match status" value="1"/>
</dbReference>
<keyword evidence="2" id="KW-0597">Phosphoprotein</keyword>
<dbReference type="InterPro" id="IPR023298">
    <property type="entry name" value="ATPase_P-typ_TM_dom_sf"/>
</dbReference>
<evidence type="ECO:0000256" key="7">
    <source>
        <dbReference type="ARBA" id="ARBA00022967"/>
    </source>
</evidence>
<feature type="transmembrane region" description="Helical" evidence="10">
    <location>
        <begin position="766"/>
        <end position="787"/>
    </location>
</feature>
<organism evidence="12 13">
    <name type="scientific">Candidatus Woykebacteria bacterium GWB1_45_5</name>
    <dbReference type="NCBI Taxonomy" id="1802592"/>
    <lineage>
        <taxon>Bacteria</taxon>
        <taxon>Candidatus Woykeibacteriota</taxon>
    </lineage>
</organism>
<dbReference type="InterPro" id="IPR018303">
    <property type="entry name" value="ATPase_P-typ_P_site"/>
</dbReference>
<evidence type="ECO:0000313" key="12">
    <source>
        <dbReference type="EMBL" id="OGY22354.1"/>
    </source>
</evidence>
<keyword evidence="5" id="KW-0067">ATP-binding</keyword>
<dbReference type="SFLD" id="SFLDF00027">
    <property type="entry name" value="p-type_atpase"/>
    <property type="match status" value="1"/>
</dbReference>